<sequence>MQGYDKGLRGRPAPRVLTTQSRALVLVGLFILTLAAIGSVSLVAEEAVNMQAGSHAKRQFQLGAILAHQADPSPASPAAATNPQDTQHEETQNPRHESSVASLSVSSRPAVMTETVSLVPIDGEAESKTSQVDDAAATQYSQSPSLALLDALIEALSKVVKPSVILSGSESTTTLESSASSTPEHIADKTPEASQTLPFTPSPIGPGADASPTWSLTAGFLGGLAGRESRQGNEHLGAINRLRARDAPSTLGSQVVSLLGPLSDVVAQAVPVDAGAAARLMDVVLEALPIDADAVASAIPQVAQQASVKTVDLLPLILPAIAAALGKQLDQHDPVSLSDLSGALKNIVTQGIAVINEITSTMRTALRPELQVILDQVAVIVYAAANRLGETLCAIGQNVQGVPLEAVVPCSSAGQGPASVSASVITLNPGSAAAGTMAADAASWNIISIASPQAYGPLQSQPTGVPSPASTTCAESQVASVTAANLPDARQKTSQAQQSASSGDATKSPSTVAVPGTQTPGSSPSLPASPAAVSPASTAVQLTSCPGVMASPPDNDLGPCPGRGFRCSDCLNGWFCPPQETPAQVAPCGLGWPCFHCKSGWYCVSDSGPASTSQPPTAAEQATPTPASAAPAGSTPVPGDVAARDWKYLGCFQDAINRTLVGSRPLDYLRGDMSNGTCIDHCDSKGVQEANAAEAAGRYLSSWAPAGRASQTQEKRLQARHPQERAWQGNQ</sequence>
<evidence type="ECO:0000313" key="4">
    <source>
        <dbReference type="Proteomes" id="UP000824596"/>
    </source>
</evidence>
<dbReference type="EMBL" id="JAIZPD010000006">
    <property type="protein sequence ID" value="KAH0962205.1"/>
    <property type="molecule type" value="Genomic_DNA"/>
</dbReference>
<gene>
    <name evidence="3" type="ORF">HRG_06307</name>
</gene>
<feature type="compositionally biased region" description="Low complexity" evidence="1">
    <location>
        <begin position="168"/>
        <end position="182"/>
    </location>
</feature>
<feature type="compositionally biased region" description="Basic and acidic residues" evidence="1">
    <location>
        <begin position="713"/>
        <end position="724"/>
    </location>
</feature>
<name>A0A9P8MVW3_9HYPO</name>
<feature type="region of interest" description="Disordered" evidence="1">
    <location>
        <begin position="704"/>
        <end position="731"/>
    </location>
</feature>
<feature type="compositionally biased region" description="Low complexity" evidence="1">
    <location>
        <begin position="612"/>
        <end position="638"/>
    </location>
</feature>
<accession>A0A9P8MVW3</accession>
<feature type="region of interest" description="Disordered" evidence="1">
    <location>
        <begin position="486"/>
        <end position="533"/>
    </location>
</feature>
<feature type="compositionally biased region" description="Low complexity" evidence="1">
    <location>
        <begin position="520"/>
        <end position="533"/>
    </location>
</feature>
<keyword evidence="2" id="KW-0472">Membrane</keyword>
<feature type="compositionally biased region" description="Low complexity" evidence="1">
    <location>
        <begin position="492"/>
        <end position="505"/>
    </location>
</feature>
<proteinExistence type="predicted"/>
<feature type="compositionally biased region" description="Basic and acidic residues" evidence="1">
    <location>
        <begin position="86"/>
        <end position="98"/>
    </location>
</feature>
<organism evidence="3 4">
    <name type="scientific">Hirsutella rhossiliensis</name>
    <dbReference type="NCBI Taxonomy" id="111463"/>
    <lineage>
        <taxon>Eukaryota</taxon>
        <taxon>Fungi</taxon>
        <taxon>Dikarya</taxon>
        <taxon>Ascomycota</taxon>
        <taxon>Pezizomycotina</taxon>
        <taxon>Sordariomycetes</taxon>
        <taxon>Hypocreomycetidae</taxon>
        <taxon>Hypocreales</taxon>
        <taxon>Ophiocordycipitaceae</taxon>
        <taxon>Hirsutella</taxon>
    </lineage>
</organism>
<keyword evidence="2" id="KW-1133">Transmembrane helix</keyword>
<feature type="region of interest" description="Disordered" evidence="1">
    <location>
        <begin position="71"/>
        <end position="108"/>
    </location>
</feature>
<feature type="region of interest" description="Disordered" evidence="1">
    <location>
        <begin position="609"/>
        <end position="638"/>
    </location>
</feature>
<dbReference type="Proteomes" id="UP000824596">
    <property type="component" value="Unassembled WGS sequence"/>
</dbReference>
<keyword evidence="2" id="KW-0812">Transmembrane</keyword>
<comment type="caution">
    <text evidence="3">The sequence shown here is derived from an EMBL/GenBank/DDBJ whole genome shotgun (WGS) entry which is preliminary data.</text>
</comment>
<dbReference type="AlphaFoldDB" id="A0A9P8MVW3"/>
<keyword evidence="4" id="KW-1185">Reference proteome</keyword>
<reference evidence="3" key="1">
    <citation type="submission" date="2021-09" db="EMBL/GenBank/DDBJ databases">
        <title>A high-quality genome of the endoparasitic fungus Hirsutella rhossiliensis with a comparison of Hirsutella genomes reveals transposable elements contributing to genome size variation.</title>
        <authorList>
            <person name="Lin R."/>
            <person name="Jiao Y."/>
            <person name="Sun X."/>
            <person name="Ling J."/>
            <person name="Xie B."/>
            <person name="Cheng X."/>
        </authorList>
    </citation>
    <scope>NUCLEOTIDE SEQUENCE</scope>
    <source>
        <strain evidence="3">HR02</strain>
    </source>
</reference>
<feature type="compositionally biased region" description="Polar residues" evidence="1">
    <location>
        <begin position="507"/>
        <end position="519"/>
    </location>
</feature>
<evidence type="ECO:0000313" key="3">
    <source>
        <dbReference type="EMBL" id="KAH0962205.1"/>
    </source>
</evidence>
<evidence type="ECO:0000256" key="2">
    <source>
        <dbReference type="SAM" id="Phobius"/>
    </source>
</evidence>
<feature type="compositionally biased region" description="Low complexity" evidence="1">
    <location>
        <begin position="71"/>
        <end position="80"/>
    </location>
</feature>
<feature type="region of interest" description="Disordered" evidence="1">
    <location>
        <begin position="168"/>
        <end position="208"/>
    </location>
</feature>
<evidence type="ECO:0000256" key="1">
    <source>
        <dbReference type="SAM" id="MobiDB-lite"/>
    </source>
</evidence>
<dbReference type="OrthoDB" id="2019572at2759"/>
<protein>
    <submittedName>
        <fullName evidence="3">Beta-xylosidase</fullName>
    </submittedName>
</protein>
<feature type="transmembrane region" description="Helical" evidence="2">
    <location>
        <begin position="21"/>
        <end position="44"/>
    </location>
</feature>
<dbReference type="GeneID" id="68355436"/>
<dbReference type="RefSeq" id="XP_044719718.1">
    <property type="nucleotide sequence ID" value="XM_044864778.1"/>
</dbReference>